<evidence type="ECO:0000313" key="2">
    <source>
        <dbReference type="Proteomes" id="UP000502756"/>
    </source>
</evidence>
<gene>
    <name evidence="1" type="ORF">HNV11_12230</name>
</gene>
<dbReference type="RefSeq" id="WP_171739930.1">
    <property type="nucleotide sequence ID" value="NZ_CP053435.1"/>
</dbReference>
<protein>
    <submittedName>
        <fullName evidence="1">Uncharacterized protein</fullName>
    </submittedName>
</protein>
<sequence length="162" mass="18276">MITTASEKNSVTVNESNQITQSITNCCTSNYLYNNGSIIKSTVIQGTGTNQKVIRTSDFEYTTGKYFFTPQSLRPAFLYTFYWFTVSSNWSLFGSYLGQSSPAKTTVYSDAGSTVITKIAWINKLNSQNFPSEIQIVFDTDVNTTSPKQQKFNYKLTYNNCQ</sequence>
<name>A0A6M5Y9Q6_9BACT</name>
<accession>A0A6M5Y9Q6</accession>
<keyword evidence="2" id="KW-1185">Reference proteome</keyword>
<dbReference type="EMBL" id="CP053435">
    <property type="protein sequence ID" value="QJW90086.1"/>
    <property type="molecule type" value="Genomic_DNA"/>
</dbReference>
<reference evidence="1 2" key="1">
    <citation type="submission" date="2020-05" db="EMBL/GenBank/DDBJ databases">
        <title>Genome sequencing of Spirosoma sp. TS118.</title>
        <authorList>
            <person name="Lee J.-H."/>
            <person name="Jeong S."/>
            <person name="Zhao L."/>
            <person name="Jung J.-H."/>
            <person name="Kim M.-K."/>
            <person name="Lim S."/>
        </authorList>
    </citation>
    <scope>NUCLEOTIDE SEQUENCE [LARGE SCALE GENOMIC DNA]</scope>
    <source>
        <strain evidence="1 2">TS118</strain>
    </source>
</reference>
<dbReference type="KEGG" id="stae:HNV11_12230"/>
<dbReference type="Proteomes" id="UP000502756">
    <property type="component" value="Chromosome"/>
</dbReference>
<evidence type="ECO:0000313" key="1">
    <source>
        <dbReference type="EMBL" id="QJW90086.1"/>
    </source>
</evidence>
<proteinExistence type="predicted"/>
<organism evidence="1 2">
    <name type="scientific">Spirosoma taeanense</name>
    <dbReference type="NCBI Taxonomy" id="2735870"/>
    <lineage>
        <taxon>Bacteria</taxon>
        <taxon>Pseudomonadati</taxon>
        <taxon>Bacteroidota</taxon>
        <taxon>Cytophagia</taxon>
        <taxon>Cytophagales</taxon>
        <taxon>Cytophagaceae</taxon>
        <taxon>Spirosoma</taxon>
    </lineage>
</organism>
<dbReference type="AlphaFoldDB" id="A0A6M5Y9Q6"/>